<dbReference type="InterPro" id="IPR020846">
    <property type="entry name" value="MFS_dom"/>
</dbReference>
<organism evidence="7 8">
    <name type="scientific">Ciona intestinalis</name>
    <name type="common">Transparent sea squirt</name>
    <name type="synonym">Ascidia intestinalis</name>
    <dbReference type="NCBI Taxonomy" id="7719"/>
    <lineage>
        <taxon>Eukaryota</taxon>
        <taxon>Metazoa</taxon>
        <taxon>Chordata</taxon>
        <taxon>Tunicata</taxon>
        <taxon>Ascidiacea</taxon>
        <taxon>Phlebobranchia</taxon>
        <taxon>Cionidae</taxon>
        <taxon>Ciona</taxon>
    </lineage>
</organism>
<dbReference type="InParanoid" id="H2XZQ1"/>
<dbReference type="InterPro" id="IPR011701">
    <property type="entry name" value="MFS"/>
</dbReference>
<evidence type="ECO:0000313" key="8">
    <source>
        <dbReference type="Proteomes" id="UP000008144"/>
    </source>
</evidence>
<dbReference type="GO" id="GO:0016020">
    <property type="term" value="C:membrane"/>
    <property type="evidence" value="ECO:0007669"/>
    <property type="project" value="UniProtKB-SubCell"/>
</dbReference>
<dbReference type="GO" id="GO:0022857">
    <property type="term" value="F:transmembrane transporter activity"/>
    <property type="evidence" value="ECO:0007669"/>
    <property type="project" value="InterPro"/>
</dbReference>
<dbReference type="GeneTree" id="ENSGT00940000162538"/>
<dbReference type="PROSITE" id="PS50850">
    <property type="entry name" value="MFS"/>
    <property type="match status" value="1"/>
</dbReference>
<feature type="transmembrane region" description="Helical" evidence="5">
    <location>
        <begin position="20"/>
        <end position="44"/>
    </location>
</feature>
<sequence length="206" mass="22937">MIQFDILLEKIGGAGKSQVLLFVLLAYFNISGGFNSIVTVFIAYSPDNRCSVPPIDNSTVFPNLTEGDILNYTTPFDAGKQEYETCMRYGYDLSVCDDDLDCVNQTYPPIKCDKGYHYDTSLFTQTVVTEFNLVCDRNYLNALSTSMFYAGMLIGSFLFGNMADRFGRKPTMIVSYAGMLGCMFGVTYSTSVEMYMAFRAGTAAFQ</sequence>
<keyword evidence="8" id="KW-1185">Reference proteome</keyword>
<evidence type="ECO:0000256" key="3">
    <source>
        <dbReference type="ARBA" id="ARBA00022989"/>
    </source>
</evidence>
<reference evidence="7" key="2">
    <citation type="journal article" date="2008" name="Genome Biol.">
        <title>Improved genome assembly and evidence-based global gene model set for the chordate Ciona intestinalis: new insight into intron and operon populations.</title>
        <authorList>
            <person name="Satou Y."/>
            <person name="Mineta K."/>
            <person name="Ogasawara M."/>
            <person name="Sasakura Y."/>
            <person name="Shoguchi E."/>
            <person name="Ueno K."/>
            <person name="Yamada L."/>
            <person name="Matsumoto J."/>
            <person name="Wasserscheid J."/>
            <person name="Dewar K."/>
            <person name="Wiley G.B."/>
            <person name="Macmil S.L."/>
            <person name="Roe B.A."/>
            <person name="Zeller R.W."/>
            <person name="Hastings K.E."/>
            <person name="Lemaire P."/>
            <person name="Lindquist E."/>
            <person name="Endo T."/>
            <person name="Hotta K."/>
            <person name="Inaba K."/>
        </authorList>
    </citation>
    <scope>NUCLEOTIDE SEQUENCE [LARGE SCALE GENOMIC DNA]</scope>
    <source>
        <strain evidence="7">wild type</strain>
    </source>
</reference>
<evidence type="ECO:0000259" key="6">
    <source>
        <dbReference type="PROSITE" id="PS50850"/>
    </source>
</evidence>
<dbReference type="PANTHER" id="PTHR24064">
    <property type="entry name" value="SOLUTE CARRIER FAMILY 22 MEMBER"/>
    <property type="match status" value="1"/>
</dbReference>
<evidence type="ECO:0000256" key="2">
    <source>
        <dbReference type="ARBA" id="ARBA00022692"/>
    </source>
</evidence>
<feature type="domain" description="Major facilitator superfamily (MFS) profile" evidence="6">
    <location>
        <begin position="78"/>
        <end position="206"/>
    </location>
</feature>
<keyword evidence="2 5" id="KW-0812">Transmembrane</keyword>
<dbReference type="SUPFAM" id="SSF103473">
    <property type="entry name" value="MFS general substrate transporter"/>
    <property type="match status" value="1"/>
</dbReference>
<keyword evidence="3 5" id="KW-1133">Transmembrane helix</keyword>
<reference evidence="8" key="1">
    <citation type="journal article" date="2002" name="Science">
        <title>The draft genome of Ciona intestinalis: insights into chordate and vertebrate origins.</title>
        <authorList>
            <person name="Dehal P."/>
            <person name="Satou Y."/>
            <person name="Campbell R.K."/>
            <person name="Chapman J."/>
            <person name="Degnan B."/>
            <person name="De Tomaso A."/>
            <person name="Davidson B."/>
            <person name="Di Gregorio A."/>
            <person name="Gelpke M."/>
            <person name="Goodstein D.M."/>
            <person name="Harafuji N."/>
            <person name="Hastings K.E."/>
            <person name="Ho I."/>
            <person name="Hotta K."/>
            <person name="Huang W."/>
            <person name="Kawashima T."/>
            <person name="Lemaire P."/>
            <person name="Martinez D."/>
            <person name="Meinertzhagen I.A."/>
            <person name="Necula S."/>
            <person name="Nonaka M."/>
            <person name="Putnam N."/>
            <person name="Rash S."/>
            <person name="Saiga H."/>
            <person name="Satake M."/>
            <person name="Terry A."/>
            <person name="Yamada L."/>
            <person name="Wang H.G."/>
            <person name="Awazu S."/>
            <person name="Azumi K."/>
            <person name="Boore J."/>
            <person name="Branno M."/>
            <person name="Chin-Bow S."/>
            <person name="DeSantis R."/>
            <person name="Doyle S."/>
            <person name="Francino P."/>
            <person name="Keys D.N."/>
            <person name="Haga S."/>
            <person name="Hayashi H."/>
            <person name="Hino K."/>
            <person name="Imai K.S."/>
            <person name="Inaba K."/>
            <person name="Kano S."/>
            <person name="Kobayashi K."/>
            <person name="Kobayashi M."/>
            <person name="Lee B.I."/>
            <person name="Makabe K.W."/>
            <person name="Manohar C."/>
            <person name="Matassi G."/>
            <person name="Medina M."/>
            <person name="Mochizuki Y."/>
            <person name="Mount S."/>
            <person name="Morishita T."/>
            <person name="Miura S."/>
            <person name="Nakayama A."/>
            <person name="Nishizaka S."/>
            <person name="Nomoto H."/>
            <person name="Ohta F."/>
            <person name="Oishi K."/>
            <person name="Rigoutsos I."/>
            <person name="Sano M."/>
            <person name="Sasaki A."/>
            <person name="Sasakura Y."/>
            <person name="Shoguchi E."/>
            <person name="Shin-i T."/>
            <person name="Spagnuolo A."/>
            <person name="Stainier D."/>
            <person name="Suzuki M.M."/>
            <person name="Tassy O."/>
            <person name="Takatori N."/>
            <person name="Tokuoka M."/>
            <person name="Yagi K."/>
            <person name="Yoshizaki F."/>
            <person name="Wada S."/>
            <person name="Zhang C."/>
            <person name="Hyatt P.D."/>
            <person name="Larimer F."/>
            <person name="Detter C."/>
            <person name="Doggett N."/>
            <person name="Glavina T."/>
            <person name="Hawkins T."/>
            <person name="Richardson P."/>
            <person name="Lucas S."/>
            <person name="Kohara Y."/>
            <person name="Levine M."/>
            <person name="Satoh N."/>
            <person name="Rokhsar D.S."/>
        </authorList>
    </citation>
    <scope>NUCLEOTIDE SEQUENCE [LARGE SCALE GENOMIC DNA]</scope>
</reference>
<dbReference type="Ensembl" id="ENSCINT00000036351.1">
    <property type="protein sequence ID" value="ENSCINP00000035135.1"/>
    <property type="gene ID" value="ENSCING00000017968.1"/>
</dbReference>
<proteinExistence type="predicted"/>
<evidence type="ECO:0000256" key="1">
    <source>
        <dbReference type="ARBA" id="ARBA00004141"/>
    </source>
</evidence>
<dbReference type="AlphaFoldDB" id="H2XZQ1"/>
<dbReference type="InterPro" id="IPR036259">
    <property type="entry name" value="MFS_trans_sf"/>
</dbReference>
<comment type="subcellular location">
    <subcellularLocation>
        <location evidence="1">Membrane</location>
        <topology evidence="1">Multi-pass membrane protein</topology>
    </subcellularLocation>
</comment>
<protein>
    <recommendedName>
        <fullName evidence="6">Major facilitator superfamily (MFS) profile domain-containing protein</fullName>
    </recommendedName>
</protein>
<dbReference type="Pfam" id="PF07690">
    <property type="entry name" value="MFS_1"/>
    <property type="match status" value="1"/>
</dbReference>
<accession>H2XZQ1</accession>
<evidence type="ECO:0000313" key="7">
    <source>
        <dbReference type="Ensembl" id="ENSCINP00000035135.1"/>
    </source>
</evidence>
<evidence type="ECO:0000256" key="5">
    <source>
        <dbReference type="SAM" id="Phobius"/>
    </source>
</evidence>
<reference evidence="7" key="3">
    <citation type="submission" date="2025-08" db="UniProtKB">
        <authorList>
            <consortium name="Ensembl"/>
        </authorList>
    </citation>
    <scope>IDENTIFICATION</scope>
</reference>
<feature type="transmembrane region" description="Helical" evidence="5">
    <location>
        <begin position="139"/>
        <end position="159"/>
    </location>
</feature>
<evidence type="ECO:0000256" key="4">
    <source>
        <dbReference type="ARBA" id="ARBA00023136"/>
    </source>
</evidence>
<dbReference type="HOGENOM" id="CLU_001265_33_0_1"/>
<reference evidence="7" key="4">
    <citation type="submission" date="2025-09" db="UniProtKB">
        <authorList>
            <consortium name="Ensembl"/>
        </authorList>
    </citation>
    <scope>IDENTIFICATION</scope>
</reference>
<dbReference type="OMA" id="THANMAL"/>
<keyword evidence="4 5" id="KW-0472">Membrane</keyword>
<feature type="transmembrane region" description="Helical" evidence="5">
    <location>
        <begin position="171"/>
        <end position="189"/>
    </location>
</feature>
<name>H2XZQ1_CIOIN</name>
<dbReference type="Gene3D" id="1.20.1250.20">
    <property type="entry name" value="MFS general substrate transporter like domains"/>
    <property type="match status" value="1"/>
</dbReference>
<dbReference type="EMBL" id="EAAA01002096">
    <property type="status" value="NOT_ANNOTATED_CDS"/>
    <property type="molecule type" value="Genomic_DNA"/>
</dbReference>
<dbReference type="Proteomes" id="UP000008144">
    <property type="component" value="Chromosome 5"/>
</dbReference>